<feature type="non-terminal residue" evidence="3">
    <location>
        <position position="1"/>
    </location>
</feature>
<dbReference type="Pfam" id="PF17919">
    <property type="entry name" value="RT_RNaseH_2"/>
    <property type="match status" value="1"/>
</dbReference>
<gene>
    <name evidence="3" type="ORF">KI387_030613</name>
</gene>
<evidence type="ECO:0000313" key="4">
    <source>
        <dbReference type="Proteomes" id="UP000824469"/>
    </source>
</evidence>
<dbReference type="InterPro" id="IPR041577">
    <property type="entry name" value="RT_RNaseH_2"/>
</dbReference>
<dbReference type="SUPFAM" id="SSF56672">
    <property type="entry name" value="DNA/RNA polymerases"/>
    <property type="match status" value="1"/>
</dbReference>
<comment type="caution">
    <text evidence="3">The sequence shown here is derived from an EMBL/GenBank/DDBJ whole genome shotgun (WGS) entry which is preliminary data.</text>
</comment>
<keyword evidence="4" id="KW-1185">Reference proteome</keyword>
<proteinExistence type="predicted"/>
<feature type="region of interest" description="Disordered" evidence="1">
    <location>
        <begin position="42"/>
        <end position="67"/>
    </location>
</feature>
<evidence type="ECO:0000256" key="1">
    <source>
        <dbReference type="SAM" id="MobiDB-lite"/>
    </source>
</evidence>
<dbReference type="AlphaFoldDB" id="A0AA38FFB9"/>
<dbReference type="PANTHER" id="PTHR34072">
    <property type="entry name" value="ENZYMATIC POLYPROTEIN-RELATED"/>
    <property type="match status" value="1"/>
</dbReference>
<feature type="domain" description="Reverse transcriptase/retrotransposon-derived protein RNase H-like" evidence="2">
    <location>
        <begin position="2"/>
        <end position="66"/>
    </location>
</feature>
<name>A0AA38FFB9_TAXCH</name>
<organism evidence="3 4">
    <name type="scientific">Taxus chinensis</name>
    <name type="common">Chinese yew</name>
    <name type="synonym">Taxus wallichiana var. chinensis</name>
    <dbReference type="NCBI Taxonomy" id="29808"/>
    <lineage>
        <taxon>Eukaryota</taxon>
        <taxon>Viridiplantae</taxon>
        <taxon>Streptophyta</taxon>
        <taxon>Embryophyta</taxon>
        <taxon>Tracheophyta</taxon>
        <taxon>Spermatophyta</taxon>
        <taxon>Pinopsida</taxon>
        <taxon>Pinidae</taxon>
        <taxon>Conifers II</taxon>
        <taxon>Cupressales</taxon>
        <taxon>Taxaceae</taxon>
        <taxon>Taxus</taxon>
    </lineage>
</organism>
<accession>A0AA38FFB9</accession>
<dbReference type="Proteomes" id="UP000824469">
    <property type="component" value="Unassembled WGS sequence"/>
</dbReference>
<reference evidence="3 4" key="1">
    <citation type="journal article" date="2021" name="Nat. Plants">
        <title>The Taxus genome provides insights into paclitaxel biosynthesis.</title>
        <authorList>
            <person name="Xiong X."/>
            <person name="Gou J."/>
            <person name="Liao Q."/>
            <person name="Li Y."/>
            <person name="Zhou Q."/>
            <person name="Bi G."/>
            <person name="Li C."/>
            <person name="Du R."/>
            <person name="Wang X."/>
            <person name="Sun T."/>
            <person name="Guo L."/>
            <person name="Liang H."/>
            <person name="Lu P."/>
            <person name="Wu Y."/>
            <person name="Zhang Z."/>
            <person name="Ro D.K."/>
            <person name="Shang Y."/>
            <person name="Huang S."/>
            <person name="Yan J."/>
        </authorList>
    </citation>
    <scope>NUCLEOTIDE SEQUENCE [LARGE SCALE GENOMIC DNA]</scope>
    <source>
        <strain evidence="3">Ta-2019</strain>
    </source>
</reference>
<evidence type="ECO:0000259" key="2">
    <source>
        <dbReference type="Pfam" id="PF17919"/>
    </source>
</evidence>
<dbReference type="EMBL" id="JAHRHJ020000010">
    <property type="protein sequence ID" value="KAH9298931.1"/>
    <property type="molecule type" value="Genomic_DNA"/>
</dbReference>
<feature type="non-terminal residue" evidence="3">
    <location>
        <position position="67"/>
    </location>
</feature>
<dbReference type="InterPro" id="IPR043502">
    <property type="entry name" value="DNA/RNA_pol_sf"/>
</dbReference>
<evidence type="ECO:0000313" key="3">
    <source>
        <dbReference type="EMBL" id="KAH9298931.1"/>
    </source>
</evidence>
<sequence length="67" mass="7357">NKAHEAFEQLKEALVSSHVLKSPDWSKSFIVYTDGSDAALGSTLSQKDENGNEHPVYFGSRQMSSAK</sequence>
<protein>
    <recommendedName>
        <fullName evidence="2">Reverse transcriptase/retrotransposon-derived protein RNase H-like domain-containing protein</fullName>
    </recommendedName>
</protein>
<dbReference type="PANTHER" id="PTHR34072:SF52">
    <property type="entry name" value="RIBONUCLEASE H"/>
    <property type="match status" value="1"/>
</dbReference>